<comment type="function">
    <text evidence="1">Transcriptional repressor of xylose-utilizing enzymes.</text>
</comment>
<dbReference type="SUPFAM" id="SSF46785">
    <property type="entry name" value="Winged helix' DNA-binding domain"/>
    <property type="match status" value="1"/>
</dbReference>
<dbReference type="Proteomes" id="UP001652445">
    <property type="component" value="Unassembled WGS sequence"/>
</dbReference>
<name>A0ABT2UBJ0_9BACL</name>
<keyword evidence="3" id="KW-0119">Carbohydrate metabolism</keyword>
<reference evidence="5 6" key="1">
    <citation type="submission" date="2022-09" db="EMBL/GenBank/DDBJ databases">
        <authorList>
            <person name="Han X.L."/>
            <person name="Wang Q."/>
            <person name="Lu T."/>
        </authorList>
    </citation>
    <scope>NUCLEOTIDE SEQUENCE [LARGE SCALE GENOMIC DNA]</scope>
    <source>
        <strain evidence="5 6">WQ 127069</strain>
    </source>
</reference>
<accession>A0ABT2UBJ0</accession>
<dbReference type="InterPro" id="IPR012318">
    <property type="entry name" value="HTH_CRP"/>
</dbReference>
<dbReference type="Pfam" id="PF13412">
    <property type="entry name" value="HTH_24"/>
    <property type="match status" value="1"/>
</dbReference>
<dbReference type="PANTHER" id="PTHR18964:SF173">
    <property type="entry name" value="GLUCOKINASE"/>
    <property type="match status" value="1"/>
</dbReference>
<keyword evidence="3" id="KW-0859">Xylose metabolism</keyword>
<evidence type="ECO:0000313" key="6">
    <source>
        <dbReference type="Proteomes" id="UP001652445"/>
    </source>
</evidence>
<evidence type="ECO:0000259" key="4">
    <source>
        <dbReference type="SMART" id="SM00419"/>
    </source>
</evidence>
<feature type="domain" description="HTH crp-type" evidence="4">
    <location>
        <begin position="11"/>
        <end position="69"/>
    </location>
</feature>
<dbReference type="SMART" id="SM00419">
    <property type="entry name" value="HTH_CRP"/>
    <property type="match status" value="1"/>
</dbReference>
<comment type="caution">
    <text evidence="5">The sequence shown here is derived from an EMBL/GenBank/DDBJ whole genome shotgun (WGS) entry which is preliminary data.</text>
</comment>
<dbReference type="Pfam" id="PF00480">
    <property type="entry name" value="ROK"/>
    <property type="match status" value="1"/>
</dbReference>
<dbReference type="SUPFAM" id="SSF53067">
    <property type="entry name" value="Actin-like ATPase domain"/>
    <property type="match status" value="1"/>
</dbReference>
<dbReference type="InterPro" id="IPR036390">
    <property type="entry name" value="WH_DNA-bd_sf"/>
</dbReference>
<dbReference type="PROSITE" id="PS01125">
    <property type="entry name" value="ROK"/>
    <property type="match status" value="1"/>
</dbReference>
<dbReference type="RefSeq" id="WP_262682614.1">
    <property type="nucleotide sequence ID" value="NZ_JAOQIO010000007.1"/>
</dbReference>
<evidence type="ECO:0000256" key="2">
    <source>
        <dbReference type="ARBA" id="ARBA00006479"/>
    </source>
</evidence>
<dbReference type="InterPro" id="IPR036388">
    <property type="entry name" value="WH-like_DNA-bd_sf"/>
</dbReference>
<evidence type="ECO:0000313" key="5">
    <source>
        <dbReference type="EMBL" id="MCU6791049.1"/>
    </source>
</evidence>
<organism evidence="5 6">
    <name type="scientific">Paenibacillus baimaensis</name>
    <dbReference type="NCBI Taxonomy" id="2982185"/>
    <lineage>
        <taxon>Bacteria</taxon>
        <taxon>Bacillati</taxon>
        <taxon>Bacillota</taxon>
        <taxon>Bacilli</taxon>
        <taxon>Bacillales</taxon>
        <taxon>Paenibacillaceae</taxon>
        <taxon>Paenibacillus</taxon>
    </lineage>
</organism>
<comment type="similarity">
    <text evidence="2">Belongs to the ROK (NagC/XylR) family.</text>
</comment>
<evidence type="ECO:0000256" key="3">
    <source>
        <dbReference type="ARBA" id="ARBA00022629"/>
    </source>
</evidence>
<dbReference type="InterPro" id="IPR049874">
    <property type="entry name" value="ROK_cs"/>
</dbReference>
<gene>
    <name evidence="5" type="ORF">OB236_02795</name>
</gene>
<sequence length="410" mass="44258">MLLLTARVLQLIRRARQPLSKAEIANETGISLSAVSVHVDRLMQEKLIMVSHVGASSGGRKPKQYAIHKNHGIIVSIELGISYVQVAIADFDCEIIAATNSPSDINQGPDAVLPEVQQLVDHLLQEYNLDKSLIKGIGIGVPGPVDFSLGTPIAPPIMPGWDQYPIREFWFQHYACPCYVDNDVNNMVLGEYAKGLNFEVDNLIHIKVGTGIGSGVIYDGKLYRGSTGSAGDIGHFDIGNDVMCWCGNRGCLEANAGGKAIVEKAKQLALSGKSEYLLQLLERNGRLTLDDLGEGLLKLDPASVELIRESGAAIGKVIASIVNFSNPSLISIGGKLSEFGDIFLAAIRQSVYQRSMPLATRKLMMNKSLLGSKAGLIGGAYMTIDQLILQATNDDPEHFLNVMPSLGTYK</sequence>
<evidence type="ECO:0000256" key="1">
    <source>
        <dbReference type="ARBA" id="ARBA00002486"/>
    </source>
</evidence>
<protein>
    <submittedName>
        <fullName evidence="5">ROK family transcriptional regulator</fullName>
    </submittedName>
</protein>
<dbReference type="InterPro" id="IPR043129">
    <property type="entry name" value="ATPase_NBD"/>
</dbReference>
<dbReference type="Gene3D" id="1.10.10.10">
    <property type="entry name" value="Winged helix-like DNA-binding domain superfamily/Winged helix DNA-binding domain"/>
    <property type="match status" value="1"/>
</dbReference>
<dbReference type="PANTHER" id="PTHR18964">
    <property type="entry name" value="ROK (REPRESSOR, ORF, KINASE) FAMILY"/>
    <property type="match status" value="1"/>
</dbReference>
<keyword evidence="6" id="KW-1185">Reference proteome</keyword>
<dbReference type="Gene3D" id="3.30.420.40">
    <property type="match status" value="2"/>
</dbReference>
<dbReference type="InterPro" id="IPR000600">
    <property type="entry name" value="ROK"/>
</dbReference>
<dbReference type="EMBL" id="JAOQIO010000007">
    <property type="protein sequence ID" value="MCU6791049.1"/>
    <property type="molecule type" value="Genomic_DNA"/>
</dbReference>
<proteinExistence type="inferred from homology"/>